<keyword evidence="2" id="KW-1185">Reference proteome</keyword>
<name>A0A3S2VBX1_9SPHN</name>
<dbReference type="NCBIfam" id="TIGR01551">
    <property type="entry name" value="major_capsid_P2"/>
    <property type="match status" value="1"/>
</dbReference>
<accession>A0A3S2VBX1</accession>
<organism evidence="1 2">
    <name type="scientific">Novosphingobium umbonatum</name>
    <dbReference type="NCBI Taxonomy" id="1908524"/>
    <lineage>
        <taxon>Bacteria</taxon>
        <taxon>Pseudomonadati</taxon>
        <taxon>Pseudomonadota</taxon>
        <taxon>Alphaproteobacteria</taxon>
        <taxon>Sphingomonadales</taxon>
        <taxon>Sphingomonadaceae</taxon>
        <taxon>Novosphingobium</taxon>
    </lineage>
</organism>
<dbReference type="RefSeq" id="WP_127710525.1">
    <property type="nucleotide sequence ID" value="NZ_SACO01000011.1"/>
</dbReference>
<comment type="caution">
    <text evidence="1">The sequence shown here is derived from an EMBL/GenBank/DDBJ whole genome shotgun (WGS) entry which is preliminary data.</text>
</comment>
<dbReference type="Pfam" id="PF05125">
    <property type="entry name" value="Phage_cap_P2"/>
    <property type="match status" value="1"/>
</dbReference>
<sequence>MAYTLSDRGRLALQNYYSNILHANPSAAVHGIAHQFSLEPAVEQALEELQRESSAFLSLVNTIGVRDLKGQIIGIMTTNLVAGRTADKRNPRYIGTLSDREFELFDTEFDTMMPWQIIDQWSRFPNFATLYAKQVAISVALSRLMVGFNGTSVATVTNPTNNPLGQDVNIGWLQKLRLEKPDHVMGRATVTANGKTTATGAAQPIHIYEDGDFKNIDALAHALIGGMPSWARASTDHVVIVSQDLVDEKYFPMINRALSNTVDGGRAISDEIVSGIIWSQKQIGGRPAVIAPYFPEGTIAITPLNRAGQTNNSNLSIYYQEGSRRRYIKDEPENKRGLVDYNSVNEGYVIEDTDFMVMAENITFGAP</sequence>
<gene>
    <name evidence="1" type="ORF">EOE18_13870</name>
</gene>
<evidence type="ECO:0000313" key="1">
    <source>
        <dbReference type="EMBL" id="RVU03938.1"/>
    </source>
</evidence>
<dbReference type="EMBL" id="SACO01000011">
    <property type="protein sequence ID" value="RVU03938.1"/>
    <property type="molecule type" value="Genomic_DNA"/>
</dbReference>
<dbReference type="InterPro" id="IPR006441">
    <property type="entry name" value="Phage_P2_GpN"/>
</dbReference>
<dbReference type="OrthoDB" id="5464529at2"/>
<reference evidence="1 2" key="1">
    <citation type="submission" date="2019-01" db="EMBL/GenBank/DDBJ databases">
        <authorList>
            <person name="Chen W.-M."/>
        </authorList>
    </citation>
    <scope>NUCLEOTIDE SEQUENCE [LARGE SCALE GENOMIC DNA]</scope>
    <source>
        <strain evidence="1 2">FSY-9</strain>
    </source>
</reference>
<dbReference type="Proteomes" id="UP000282837">
    <property type="component" value="Unassembled WGS sequence"/>
</dbReference>
<dbReference type="AlphaFoldDB" id="A0A3S2VBX1"/>
<protein>
    <submittedName>
        <fullName evidence="1">Phage major capsid protein, P2 family</fullName>
    </submittedName>
</protein>
<evidence type="ECO:0000313" key="2">
    <source>
        <dbReference type="Proteomes" id="UP000282837"/>
    </source>
</evidence>
<proteinExistence type="predicted"/>